<evidence type="ECO:0000313" key="2">
    <source>
        <dbReference type="Proteomes" id="UP000683000"/>
    </source>
</evidence>
<organism evidence="1 2">
    <name type="scientific">Boletus reticuloceps</name>
    <dbReference type="NCBI Taxonomy" id="495285"/>
    <lineage>
        <taxon>Eukaryota</taxon>
        <taxon>Fungi</taxon>
        <taxon>Dikarya</taxon>
        <taxon>Basidiomycota</taxon>
        <taxon>Agaricomycotina</taxon>
        <taxon>Agaricomycetes</taxon>
        <taxon>Agaricomycetidae</taxon>
        <taxon>Boletales</taxon>
        <taxon>Boletineae</taxon>
        <taxon>Boletaceae</taxon>
        <taxon>Boletoideae</taxon>
        <taxon>Boletus</taxon>
    </lineage>
</organism>
<comment type="caution">
    <text evidence="1">The sequence shown here is derived from an EMBL/GenBank/DDBJ whole genome shotgun (WGS) entry which is preliminary data.</text>
</comment>
<protein>
    <submittedName>
        <fullName evidence="1">Uncharacterized protein</fullName>
    </submittedName>
</protein>
<dbReference type="OrthoDB" id="72892at2759"/>
<dbReference type="EMBL" id="JAGFBS010000054">
    <property type="protein sequence ID" value="KAG6370325.1"/>
    <property type="molecule type" value="Genomic_DNA"/>
</dbReference>
<sequence length="66" mass="7340">MAPVNDDDDGTHGTRTMAMLTRRLLVWRALVGEKACPVGEWARREVVLALRGAICTWLFQGIVSVE</sequence>
<name>A0A8I3A562_9AGAM</name>
<accession>A0A8I3A562</accession>
<evidence type="ECO:0000313" key="1">
    <source>
        <dbReference type="EMBL" id="KAG6370325.1"/>
    </source>
</evidence>
<keyword evidence="2" id="KW-1185">Reference proteome</keyword>
<dbReference type="AlphaFoldDB" id="A0A8I3A562"/>
<dbReference type="Proteomes" id="UP000683000">
    <property type="component" value="Unassembled WGS sequence"/>
</dbReference>
<gene>
    <name evidence="1" type="ORF">JVT61DRAFT_12278</name>
</gene>
<reference evidence="1" key="1">
    <citation type="submission" date="2021-03" db="EMBL/GenBank/DDBJ databases">
        <title>Evolutionary innovations through gain and loss of genes in the ectomycorrhizal Boletales.</title>
        <authorList>
            <person name="Wu G."/>
            <person name="Miyauchi S."/>
            <person name="Morin E."/>
            <person name="Yang Z.-L."/>
            <person name="Xu J."/>
            <person name="Martin F.M."/>
        </authorList>
    </citation>
    <scope>NUCLEOTIDE SEQUENCE</scope>
    <source>
        <strain evidence="1">BR01</strain>
    </source>
</reference>
<proteinExistence type="predicted"/>